<dbReference type="VEuPathDB" id="FungiDB:ATEG_02533"/>
<sequence length="144" mass="16299">MGRLQSKPMSHEIVDISRIPPSLTGTPFDNVQELLSSYGEHVLLTDQGRRLALLHPAATSQHVFGGQRATWPLIFDEWENPQALREYRKDSAGYVPRGLLNFIRQIRYGDDYMYILLTGGLYTLEIALEGEVDDIVPVERLSGE</sequence>
<protein>
    <submittedName>
        <fullName evidence="1">Uncharacterized protein</fullName>
    </submittedName>
</protein>
<proteinExistence type="predicted"/>
<name>Q0CUV1_ASPTN</name>
<dbReference type="Proteomes" id="UP000007963">
    <property type="component" value="Unassembled WGS sequence"/>
</dbReference>
<gene>
    <name evidence="1" type="ORF">ATEG_02533</name>
</gene>
<dbReference type="OrthoDB" id="10449400at2759"/>
<dbReference type="RefSeq" id="XP_001211711.1">
    <property type="nucleotide sequence ID" value="XM_001211711.1"/>
</dbReference>
<accession>Q0CUV1</accession>
<dbReference type="GeneID" id="4317270"/>
<organism evidence="1 2">
    <name type="scientific">Aspergillus terreus (strain NIH 2624 / FGSC A1156)</name>
    <dbReference type="NCBI Taxonomy" id="341663"/>
    <lineage>
        <taxon>Eukaryota</taxon>
        <taxon>Fungi</taxon>
        <taxon>Dikarya</taxon>
        <taxon>Ascomycota</taxon>
        <taxon>Pezizomycotina</taxon>
        <taxon>Eurotiomycetes</taxon>
        <taxon>Eurotiomycetidae</taxon>
        <taxon>Eurotiales</taxon>
        <taxon>Aspergillaceae</taxon>
        <taxon>Aspergillus</taxon>
        <taxon>Aspergillus subgen. Circumdati</taxon>
    </lineage>
</organism>
<reference evidence="2" key="1">
    <citation type="submission" date="2005-09" db="EMBL/GenBank/DDBJ databases">
        <title>Annotation of the Aspergillus terreus NIH2624 genome.</title>
        <authorList>
            <person name="Birren B.W."/>
            <person name="Lander E.S."/>
            <person name="Galagan J.E."/>
            <person name="Nusbaum C."/>
            <person name="Devon K."/>
            <person name="Henn M."/>
            <person name="Ma L.-J."/>
            <person name="Jaffe D.B."/>
            <person name="Butler J."/>
            <person name="Alvarez P."/>
            <person name="Gnerre S."/>
            <person name="Grabherr M."/>
            <person name="Kleber M."/>
            <person name="Mauceli E.W."/>
            <person name="Brockman W."/>
            <person name="Rounsley S."/>
            <person name="Young S.K."/>
            <person name="LaButti K."/>
            <person name="Pushparaj V."/>
            <person name="DeCaprio D."/>
            <person name="Crawford M."/>
            <person name="Koehrsen M."/>
            <person name="Engels R."/>
            <person name="Montgomery P."/>
            <person name="Pearson M."/>
            <person name="Howarth C."/>
            <person name="Larson L."/>
            <person name="Luoma S."/>
            <person name="White J."/>
            <person name="Alvarado L."/>
            <person name="Kodira C.D."/>
            <person name="Zeng Q."/>
            <person name="Oleary S."/>
            <person name="Yandava C."/>
            <person name="Denning D.W."/>
            <person name="Nierman W.C."/>
            <person name="Milne T."/>
            <person name="Madden K."/>
        </authorList>
    </citation>
    <scope>NUCLEOTIDE SEQUENCE [LARGE SCALE GENOMIC DNA]</scope>
    <source>
        <strain evidence="2">NIH 2624 / FGSC A1156</strain>
    </source>
</reference>
<dbReference type="HOGENOM" id="CLU_1796071_0_0_1"/>
<dbReference type="EMBL" id="CH476596">
    <property type="protein sequence ID" value="EAU37495.1"/>
    <property type="molecule type" value="Genomic_DNA"/>
</dbReference>
<dbReference type="AlphaFoldDB" id="Q0CUV1"/>
<evidence type="ECO:0000313" key="1">
    <source>
        <dbReference type="EMBL" id="EAU37495.1"/>
    </source>
</evidence>
<evidence type="ECO:0000313" key="2">
    <source>
        <dbReference type="Proteomes" id="UP000007963"/>
    </source>
</evidence>